<dbReference type="InterPro" id="IPR014015">
    <property type="entry name" value="Helicase_SF3_DNA-vir"/>
</dbReference>
<dbReference type="EMBL" id="MN739889">
    <property type="protein sequence ID" value="QHT76144.1"/>
    <property type="molecule type" value="Genomic_DNA"/>
</dbReference>
<feature type="domain" description="SF3 helicase" evidence="4">
    <location>
        <begin position="522"/>
        <end position="699"/>
    </location>
</feature>
<dbReference type="Pfam" id="PF19263">
    <property type="entry name" value="DUF5906"/>
    <property type="match status" value="1"/>
</dbReference>
<evidence type="ECO:0000313" key="5">
    <source>
        <dbReference type="EMBL" id="QHT76144.1"/>
    </source>
</evidence>
<keyword evidence="1" id="KW-0547">Nucleotide-binding</keyword>
<evidence type="ECO:0000256" key="1">
    <source>
        <dbReference type="ARBA" id="ARBA00022741"/>
    </source>
</evidence>
<organism evidence="5">
    <name type="scientific">viral metagenome</name>
    <dbReference type="NCBI Taxonomy" id="1070528"/>
    <lineage>
        <taxon>unclassified sequences</taxon>
        <taxon>metagenomes</taxon>
        <taxon>organismal metagenomes</taxon>
    </lineage>
</organism>
<dbReference type="SUPFAM" id="SSF52540">
    <property type="entry name" value="P-loop containing nucleoside triphosphate hydrolases"/>
    <property type="match status" value="1"/>
</dbReference>
<dbReference type="GO" id="GO:0005524">
    <property type="term" value="F:ATP binding"/>
    <property type="evidence" value="ECO:0007669"/>
    <property type="project" value="UniProtKB-KW"/>
</dbReference>
<dbReference type="Pfam" id="PF08706">
    <property type="entry name" value="D5_N"/>
    <property type="match status" value="1"/>
</dbReference>
<dbReference type="SMART" id="SM00885">
    <property type="entry name" value="D5_N"/>
    <property type="match status" value="1"/>
</dbReference>
<dbReference type="PANTHER" id="PTHR35372:SF2">
    <property type="entry name" value="SF3 HELICASE DOMAIN-CONTAINING PROTEIN"/>
    <property type="match status" value="1"/>
</dbReference>
<dbReference type="Pfam" id="PF08707">
    <property type="entry name" value="PriCT_2"/>
    <property type="match status" value="1"/>
</dbReference>
<dbReference type="NCBIfam" id="TIGR01613">
    <property type="entry name" value="primase_Cterm"/>
    <property type="match status" value="1"/>
</dbReference>
<dbReference type="GO" id="GO:0016817">
    <property type="term" value="F:hydrolase activity, acting on acid anhydrides"/>
    <property type="evidence" value="ECO:0007669"/>
    <property type="project" value="InterPro"/>
</dbReference>
<accession>A0A6C0H6L5</accession>
<dbReference type="PANTHER" id="PTHR35372">
    <property type="entry name" value="ATP BINDING PROTEIN-RELATED"/>
    <property type="match status" value="1"/>
</dbReference>
<dbReference type="Gene3D" id="3.40.50.300">
    <property type="entry name" value="P-loop containing nucleotide triphosphate hydrolases"/>
    <property type="match status" value="1"/>
</dbReference>
<evidence type="ECO:0000259" key="4">
    <source>
        <dbReference type="PROSITE" id="PS51206"/>
    </source>
</evidence>
<dbReference type="InterPro" id="IPR006500">
    <property type="entry name" value="Helicase_put_C_phage/plasmid"/>
</dbReference>
<dbReference type="InterPro" id="IPR027417">
    <property type="entry name" value="P-loop_NTPase"/>
</dbReference>
<keyword evidence="2" id="KW-0378">Hydrolase</keyword>
<dbReference type="PROSITE" id="PS51206">
    <property type="entry name" value="SF3_HELICASE_1"/>
    <property type="match status" value="1"/>
</dbReference>
<dbReference type="AlphaFoldDB" id="A0A6C0H6L5"/>
<sequence length="848" mass="99866">MEFPKKPKNVWVDYCKANNVVIWQRDLNPNGPAKILVADSYQNIFNKIQAGENNYYEYWLPHQCYKLYIDYDRKIKLTEALEQHDKNRQGNRALDTEVSHKNDIVNIINHVQSVLPNITAIHIMKSIPDTEKKSYHIIFEGRHFTSRLNMKKFVEEQIRPKFKTLFEKKIFDSSVYDDRCFRCLLCTKKYEDARPLYLLDTHAFLTEFREEPLSLENTSYELFLRTCITYIEDTSEPYNYKPTEKKKDNNKKLHLINDGDIYSDKEIIRKYLDILDPDRYNDRNKWLNVGYILHSINREYSDLWHYFSSKWERYSERDADIAWDSFENSEYIYTIHNLMHLAKIDNHDDYSELGAEIPNHDIKYLRPFDNIISKLIYRLYGEKFVCSNPEKNEWYYFNGIRWIKENKSFNLRKLMISEVFAKVENYRKQLLREAASEELVKNYHNILKILGSGFKLNCLELEFYNSNFYKIIDQNRDLLGFENGVYDLTSFEFRKGTSSDYVSMTTGYEYISYTHDSPEYTELFDLLCKILPHKEVRHFTLKSLASCLDGHIRDENFYIYSGKNNTGGNGKSTVMDLLLKSLGDYACVCPVTLVTAKRESANSANSALANIRNKRAVIMQEPESNEMIQAGTMKALTGGDRVSTRELHSSQMEFKPHAKFFMCCNKIPTMSDIDGGVVRRIKITEFVSRFVEEPSAEALEKGIYEFKIDKDLKSKLDSYKSVFMSVLIDYYKIYREEGLFPPEPVQQVTKKYENDNNIIKQFIDENVIAGSKHESITKDQLKDIFKVDYTLRSTFHKFTAFYKQLENALCVEFKPDKKNVSKIIGWKIRDHNAEQQEDDLGETDGESQ</sequence>
<dbReference type="InterPro" id="IPR051620">
    <property type="entry name" value="ORF904-like_C"/>
</dbReference>
<dbReference type="InterPro" id="IPR014819">
    <property type="entry name" value="PriCT_2"/>
</dbReference>
<name>A0A6C0H6L5_9ZZZZ</name>
<dbReference type="InterPro" id="IPR014818">
    <property type="entry name" value="Phage/plasmid_primase_P4_C"/>
</dbReference>
<keyword evidence="3" id="KW-0067">ATP-binding</keyword>
<evidence type="ECO:0000256" key="2">
    <source>
        <dbReference type="ARBA" id="ARBA00022801"/>
    </source>
</evidence>
<proteinExistence type="predicted"/>
<dbReference type="InterPro" id="IPR045455">
    <property type="entry name" value="NrS-1_pol-like_helicase"/>
</dbReference>
<reference evidence="5" key="1">
    <citation type="journal article" date="2020" name="Nature">
        <title>Giant virus diversity and host interactions through global metagenomics.</title>
        <authorList>
            <person name="Schulz F."/>
            <person name="Roux S."/>
            <person name="Paez-Espino D."/>
            <person name="Jungbluth S."/>
            <person name="Walsh D.A."/>
            <person name="Denef V.J."/>
            <person name="McMahon K.D."/>
            <person name="Konstantinidis K.T."/>
            <person name="Eloe-Fadrosh E.A."/>
            <person name="Kyrpides N.C."/>
            <person name="Woyke T."/>
        </authorList>
    </citation>
    <scope>NUCLEOTIDE SEQUENCE</scope>
    <source>
        <strain evidence="5">GVMAG-M-3300023179-73</strain>
    </source>
</reference>
<evidence type="ECO:0000256" key="3">
    <source>
        <dbReference type="ARBA" id="ARBA00022840"/>
    </source>
</evidence>
<protein>
    <recommendedName>
        <fullName evidence="4">SF3 helicase domain-containing protein</fullName>
    </recommendedName>
</protein>